<comment type="similarity">
    <text evidence="1">Belongs to the virb1 family.</text>
</comment>
<evidence type="ECO:0000256" key="2">
    <source>
        <dbReference type="SAM" id="SignalP"/>
    </source>
</evidence>
<proteinExistence type="inferred from homology"/>
<keyword evidence="2" id="KW-0732">Signal</keyword>
<dbReference type="RefSeq" id="WP_149278592.1">
    <property type="nucleotide sequence ID" value="NZ_CP043506.1"/>
</dbReference>
<dbReference type="KEGG" id="acek:FLP30_03390"/>
<dbReference type="AlphaFoldDB" id="A0A5C1YQ32"/>
<feature type="chain" id="PRO_5022663485" evidence="2">
    <location>
        <begin position="27"/>
        <end position="283"/>
    </location>
</feature>
<name>A0A5C1YQ32_9PROT</name>
<keyword evidence="5" id="KW-1185">Reference proteome</keyword>
<feature type="signal peptide" evidence="2">
    <location>
        <begin position="1"/>
        <end position="26"/>
    </location>
</feature>
<dbReference type="InterPro" id="IPR023346">
    <property type="entry name" value="Lysozyme-like_dom_sf"/>
</dbReference>
<accession>A0A5C1YQ32</accession>
<reference evidence="4 5" key="1">
    <citation type="submission" date="2019-09" db="EMBL/GenBank/DDBJ databases">
        <title>Genome sequencing of strain KACC 21233.</title>
        <authorList>
            <person name="Heo J."/>
            <person name="Kim S.-J."/>
            <person name="Kim J.-S."/>
            <person name="Hong S.-B."/>
            <person name="Kwon S.-W."/>
        </authorList>
    </citation>
    <scope>NUCLEOTIDE SEQUENCE [LARGE SCALE GENOMIC DNA]</scope>
    <source>
        <strain evidence="4 5">KACC 21233</strain>
    </source>
</reference>
<evidence type="ECO:0000256" key="1">
    <source>
        <dbReference type="ARBA" id="ARBA00009387"/>
    </source>
</evidence>
<sequence>MTVFARWYAPCMTAALGLLCAPWPQAAARSYEADLCTRATEQVERAMRIPDGFLSAMSRVESGRMGPDGIVAAWPWTVTAAGVGHYYQTREEAVAAVETFRQQGTYSLDVGCMQVNLQQHPNAFPSVEQAFDPVHNAQYAGEFLLQLHEKTGSWPRAAAAYHSQTPGIGTPYQWKVLEAWAVPQDGRDTQASPHKVAHGGQPSPFLPVVAVRSRPILLPNEDGQPTAAGAPAPSRIFHPFMGNQHFVEPAPRRPASAGLRGRSLASYRAAPVAMAMPHRLPEE</sequence>
<feature type="domain" description="Transglycosylase SLT" evidence="3">
    <location>
        <begin position="107"/>
        <end position="163"/>
    </location>
</feature>
<dbReference type="InterPro" id="IPR008258">
    <property type="entry name" value="Transglycosylase_SLT_dom_1"/>
</dbReference>
<dbReference type="SUPFAM" id="SSF53955">
    <property type="entry name" value="Lysozyme-like"/>
    <property type="match status" value="1"/>
</dbReference>
<dbReference type="Proteomes" id="UP000324536">
    <property type="component" value="Chromosome"/>
</dbReference>
<protein>
    <submittedName>
        <fullName evidence="4">Lytic transglycosylase domain-containing protein</fullName>
    </submittedName>
</protein>
<evidence type="ECO:0000313" key="4">
    <source>
        <dbReference type="EMBL" id="QEO16912.1"/>
    </source>
</evidence>
<dbReference type="Pfam" id="PF01464">
    <property type="entry name" value="SLT"/>
    <property type="match status" value="1"/>
</dbReference>
<evidence type="ECO:0000313" key="5">
    <source>
        <dbReference type="Proteomes" id="UP000324536"/>
    </source>
</evidence>
<evidence type="ECO:0000259" key="3">
    <source>
        <dbReference type="Pfam" id="PF01464"/>
    </source>
</evidence>
<dbReference type="OrthoDB" id="5945995at2"/>
<organism evidence="4 5">
    <name type="scientific">Acetobacter vaccinii</name>
    <dbReference type="NCBI Taxonomy" id="2592655"/>
    <lineage>
        <taxon>Bacteria</taxon>
        <taxon>Pseudomonadati</taxon>
        <taxon>Pseudomonadota</taxon>
        <taxon>Alphaproteobacteria</taxon>
        <taxon>Acetobacterales</taxon>
        <taxon>Acetobacteraceae</taxon>
        <taxon>Acetobacter</taxon>
    </lineage>
</organism>
<dbReference type="EMBL" id="CP043506">
    <property type="protein sequence ID" value="QEO16912.1"/>
    <property type="molecule type" value="Genomic_DNA"/>
</dbReference>
<gene>
    <name evidence="4" type="ORF">FLP30_03390</name>
</gene>